<sequence length="320" mass="35181">MAYFFRDLELTSLNMFSPSPPRCSLSLRGSRSHQLQWTTSTSAHPRSTPAFDDIPLWSAHASAEPSHWDDDDDDDDDATLHDHDLSSELDLGCDSDSDSVSDCEPEHEEECVVKAKCDPDDREESKCKPDVRTTWQPAYSPIALDTSCLAALDAQLLRFPLDAFADLCYRRAVHDARPQAYTLRVASPLAFSSSPDSSDAESRWDSESESDSDSEADSDVDPHARKYVSLTRDAFSQPSVASADSDTIKHVALPPVRSPYSLKAEVELARLFGRAPPDPSESVHFFPTPAPPSTPRPRLNISTRSASFARGLAGLLSPSR</sequence>
<dbReference type="Proteomes" id="UP000092993">
    <property type="component" value="Unassembled WGS sequence"/>
</dbReference>
<dbReference type="OrthoDB" id="2793621at2759"/>
<evidence type="ECO:0000313" key="2">
    <source>
        <dbReference type="EMBL" id="OBZ69619.1"/>
    </source>
</evidence>
<accession>A0A1C7LZZ1</accession>
<proteinExistence type="predicted"/>
<feature type="region of interest" description="Disordered" evidence="1">
    <location>
        <begin position="190"/>
        <end position="222"/>
    </location>
</feature>
<keyword evidence="3" id="KW-1185">Reference proteome</keyword>
<organism evidence="2 3">
    <name type="scientific">Grifola frondosa</name>
    <name type="common">Maitake</name>
    <name type="synonym">Polyporus frondosus</name>
    <dbReference type="NCBI Taxonomy" id="5627"/>
    <lineage>
        <taxon>Eukaryota</taxon>
        <taxon>Fungi</taxon>
        <taxon>Dikarya</taxon>
        <taxon>Basidiomycota</taxon>
        <taxon>Agaricomycotina</taxon>
        <taxon>Agaricomycetes</taxon>
        <taxon>Polyporales</taxon>
        <taxon>Grifolaceae</taxon>
        <taxon>Grifola</taxon>
    </lineage>
</organism>
<gene>
    <name evidence="2" type="ORF">A0H81_10102</name>
</gene>
<feature type="region of interest" description="Disordered" evidence="1">
    <location>
        <begin position="277"/>
        <end position="300"/>
    </location>
</feature>
<feature type="compositionally biased region" description="Acidic residues" evidence="1">
    <location>
        <begin position="207"/>
        <end position="219"/>
    </location>
</feature>
<evidence type="ECO:0000313" key="3">
    <source>
        <dbReference type="Proteomes" id="UP000092993"/>
    </source>
</evidence>
<reference evidence="2 3" key="1">
    <citation type="submission" date="2016-03" db="EMBL/GenBank/DDBJ databases">
        <title>Whole genome sequencing of Grifola frondosa 9006-11.</title>
        <authorList>
            <person name="Min B."/>
            <person name="Park H."/>
            <person name="Kim J.-G."/>
            <person name="Cho H."/>
            <person name="Oh Y.-L."/>
            <person name="Kong W.-S."/>
            <person name="Choi I.-G."/>
        </authorList>
    </citation>
    <scope>NUCLEOTIDE SEQUENCE [LARGE SCALE GENOMIC DNA]</scope>
    <source>
        <strain evidence="2 3">9006-11</strain>
    </source>
</reference>
<dbReference type="AlphaFoldDB" id="A0A1C7LZZ1"/>
<comment type="caution">
    <text evidence="2">The sequence shown here is derived from an EMBL/GenBank/DDBJ whole genome shotgun (WGS) entry which is preliminary data.</text>
</comment>
<evidence type="ECO:0000256" key="1">
    <source>
        <dbReference type="SAM" id="MobiDB-lite"/>
    </source>
</evidence>
<name>A0A1C7LZZ1_GRIFR</name>
<protein>
    <submittedName>
        <fullName evidence="2">Uncharacterized protein</fullName>
    </submittedName>
</protein>
<dbReference type="EMBL" id="LUGG01000015">
    <property type="protein sequence ID" value="OBZ69619.1"/>
    <property type="molecule type" value="Genomic_DNA"/>
</dbReference>